<organism evidence="1 2">
    <name type="scientific">Roseateles asaccharophilus</name>
    <dbReference type="NCBI Taxonomy" id="582607"/>
    <lineage>
        <taxon>Bacteria</taxon>
        <taxon>Pseudomonadati</taxon>
        <taxon>Pseudomonadota</taxon>
        <taxon>Betaproteobacteria</taxon>
        <taxon>Burkholderiales</taxon>
        <taxon>Sphaerotilaceae</taxon>
        <taxon>Roseateles</taxon>
    </lineage>
</organism>
<name>A0ABU2A754_9BURK</name>
<dbReference type="RefSeq" id="WP_310326899.1">
    <property type="nucleotide sequence ID" value="NZ_JAVDXV010000002.1"/>
</dbReference>
<protein>
    <submittedName>
        <fullName evidence="1">Uncharacterized protein</fullName>
    </submittedName>
</protein>
<keyword evidence="2" id="KW-1185">Reference proteome</keyword>
<comment type="caution">
    <text evidence="1">The sequence shown here is derived from an EMBL/GenBank/DDBJ whole genome shotgun (WGS) entry which is preliminary data.</text>
</comment>
<sequence length="258" mass="27944">MLRPLLALTTLSLTAQANSEPTPLRAGILIGVGDRIAIVQQEASVGSHLKRNVEQSMRLGPEVFQHDAVMTAAQALGAAIPGVKPVELPVRPDVQKQPWRVDGDKLIVEPVLAQALERAKVTMLVLVEPLSAPAEMKMAELTLGHGRLEGMGFYVDNETPVRRIDTGDQAVGYLGLYAYFRTVIVALPSMKVQCQRRTTDSLTYLADGRSPGTHPWQALTLERKIDDLRGIVRRELSASLKHCLASGQAQMPSGPSGS</sequence>
<proteinExistence type="predicted"/>
<dbReference type="EMBL" id="JAVDXV010000002">
    <property type="protein sequence ID" value="MDR7332428.1"/>
    <property type="molecule type" value="Genomic_DNA"/>
</dbReference>
<reference evidence="1 2" key="1">
    <citation type="submission" date="2023-07" db="EMBL/GenBank/DDBJ databases">
        <title>Sorghum-associated microbial communities from plants grown in Nebraska, USA.</title>
        <authorList>
            <person name="Schachtman D."/>
        </authorList>
    </citation>
    <scope>NUCLEOTIDE SEQUENCE [LARGE SCALE GENOMIC DNA]</scope>
    <source>
        <strain evidence="1 2">BE316</strain>
    </source>
</reference>
<evidence type="ECO:0000313" key="2">
    <source>
        <dbReference type="Proteomes" id="UP001180825"/>
    </source>
</evidence>
<evidence type="ECO:0000313" key="1">
    <source>
        <dbReference type="EMBL" id="MDR7332428.1"/>
    </source>
</evidence>
<accession>A0ABU2A754</accession>
<dbReference type="Proteomes" id="UP001180825">
    <property type="component" value="Unassembled WGS sequence"/>
</dbReference>
<gene>
    <name evidence="1" type="ORF">J2X21_001554</name>
</gene>